<evidence type="ECO:0000313" key="1">
    <source>
        <dbReference type="EMBL" id="QPL52188.1"/>
    </source>
</evidence>
<dbReference type="AlphaFoldDB" id="A0AAJ4I887"/>
<name>A0AAJ4I887_9VIBR</name>
<accession>A0AAJ4I887</accession>
<evidence type="ECO:0000313" key="2">
    <source>
        <dbReference type="Proteomes" id="UP000594435"/>
    </source>
</evidence>
<proteinExistence type="predicted"/>
<organism evidence="1 2">
    <name type="scientific">Vibrio navarrensis</name>
    <dbReference type="NCBI Taxonomy" id="29495"/>
    <lineage>
        <taxon>Bacteria</taxon>
        <taxon>Pseudomonadati</taxon>
        <taxon>Pseudomonadota</taxon>
        <taxon>Gammaproteobacteria</taxon>
        <taxon>Vibrionales</taxon>
        <taxon>Vibrionaceae</taxon>
        <taxon>Vibrio</taxon>
    </lineage>
</organism>
<dbReference type="InterPro" id="IPR021254">
    <property type="entry name" value="DUF2806"/>
</dbReference>
<dbReference type="Proteomes" id="UP000594435">
    <property type="component" value="Chromosome 1"/>
</dbReference>
<sequence length="179" mass="20163">MQRLWAKALAGELASPGSYSLRTLEFIKNISKSEAHEISRLAPFAISDSVYQVKAIEDAGLDFSYFLEMEDIGILSGVKGGGLQLTLGTRIADSYEQVLFHNNKILRFTHESSSKKAQFEIYKVTKLGLEVLRLGVFPMNTDYLEQIGNKIKTQGFKVIIADWVQTTKTHGQYFHAREL</sequence>
<dbReference type="Pfam" id="PF10987">
    <property type="entry name" value="DUF2806"/>
    <property type="match status" value="1"/>
</dbReference>
<reference evidence="1 2" key="1">
    <citation type="submission" date="2020-11" db="EMBL/GenBank/DDBJ databases">
        <title>Complete and Circularized Genome Assembly of a human isolate of Vibrio navarrensis biotype pommerensis with MiSeq and MinION Sequence Data.</title>
        <authorList>
            <person name="Schwartz K."/>
            <person name="Borowiak M."/>
            <person name="Deneke C."/>
            <person name="Balau V."/>
            <person name="Metelmann C."/>
            <person name="Strauch E."/>
        </authorList>
    </citation>
    <scope>NUCLEOTIDE SEQUENCE [LARGE SCALE GENOMIC DNA]</scope>
    <source>
        <strain evidence="1 2">20-VB00237</strain>
    </source>
</reference>
<dbReference type="EMBL" id="CP065217">
    <property type="protein sequence ID" value="QPL52188.1"/>
    <property type="molecule type" value="Genomic_DNA"/>
</dbReference>
<gene>
    <name evidence="1" type="ORF">I3X05_08640</name>
</gene>
<protein>
    <submittedName>
        <fullName evidence="1">DUF2806 domain-containing protein</fullName>
    </submittedName>
</protein>
<dbReference type="RefSeq" id="WP_337970602.1">
    <property type="nucleotide sequence ID" value="NZ_CP065217.1"/>
</dbReference>